<dbReference type="PATRIC" id="fig|1122147.4.peg.2336"/>
<evidence type="ECO:0000256" key="1">
    <source>
        <dbReference type="SAM" id="Phobius"/>
    </source>
</evidence>
<name>A0A0R1XCR8_9LACO</name>
<keyword evidence="1" id="KW-0812">Transmembrane</keyword>
<feature type="transmembrane region" description="Helical" evidence="1">
    <location>
        <begin position="9"/>
        <end position="29"/>
    </location>
</feature>
<proteinExistence type="predicted"/>
<protein>
    <submittedName>
        <fullName evidence="2">Uncharacterized protein</fullName>
    </submittedName>
</protein>
<dbReference type="eggNOG" id="ENOG5030BKS">
    <property type="taxonomic scope" value="Bacteria"/>
</dbReference>
<keyword evidence="1" id="KW-1133">Transmembrane helix</keyword>
<comment type="caution">
    <text evidence="2">The sequence shown here is derived from an EMBL/GenBank/DDBJ whole genome shotgun (WGS) entry which is preliminary data.</text>
</comment>
<feature type="transmembrane region" description="Helical" evidence="1">
    <location>
        <begin position="35"/>
        <end position="54"/>
    </location>
</feature>
<evidence type="ECO:0000313" key="2">
    <source>
        <dbReference type="EMBL" id="KRM27967.1"/>
    </source>
</evidence>
<dbReference type="Proteomes" id="UP000050949">
    <property type="component" value="Unassembled WGS sequence"/>
</dbReference>
<evidence type="ECO:0000313" key="3">
    <source>
        <dbReference type="Proteomes" id="UP000050949"/>
    </source>
</evidence>
<dbReference type="RefSeq" id="WP_235808951.1">
    <property type="nucleotide sequence ID" value="NZ_AZFW01000039.1"/>
</dbReference>
<accession>A0A0R1XCR8</accession>
<organism evidence="2 3">
    <name type="scientific">Schleiferilactobacillus harbinensis DSM 16991</name>
    <dbReference type="NCBI Taxonomy" id="1122147"/>
    <lineage>
        <taxon>Bacteria</taxon>
        <taxon>Bacillati</taxon>
        <taxon>Bacillota</taxon>
        <taxon>Bacilli</taxon>
        <taxon>Lactobacillales</taxon>
        <taxon>Lactobacillaceae</taxon>
        <taxon>Schleiferilactobacillus</taxon>
    </lineage>
</organism>
<gene>
    <name evidence="2" type="ORF">FC91_GL002257</name>
</gene>
<dbReference type="AlphaFoldDB" id="A0A0R1XCR8"/>
<sequence length="64" mass="6741">MTMRKLQVFLLKYGFTLILIVGGATVLLSKTFSTALSALGVAGGTIAALALAHYGQMRGQRPTD</sequence>
<reference evidence="2 3" key="1">
    <citation type="journal article" date="2015" name="Genome Announc.">
        <title>Expanding the biotechnology potential of lactobacilli through comparative genomics of 213 strains and associated genera.</title>
        <authorList>
            <person name="Sun Z."/>
            <person name="Harris H.M."/>
            <person name="McCann A."/>
            <person name="Guo C."/>
            <person name="Argimon S."/>
            <person name="Zhang W."/>
            <person name="Yang X."/>
            <person name="Jeffery I.B."/>
            <person name="Cooney J.C."/>
            <person name="Kagawa T.F."/>
            <person name="Liu W."/>
            <person name="Song Y."/>
            <person name="Salvetti E."/>
            <person name="Wrobel A."/>
            <person name="Rasinkangas P."/>
            <person name="Parkhill J."/>
            <person name="Rea M.C."/>
            <person name="O'Sullivan O."/>
            <person name="Ritari J."/>
            <person name="Douillard F.P."/>
            <person name="Paul Ross R."/>
            <person name="Yang R."/>
            <person name="Briner A.E."/>
            <person name="Felis G.E."/>
            <person name="de Vos W.M."/>
            <person name="Barrangou R."/>
            <person name="Klaenhammer T.R."/>
            <person name="Caufield P.W."/>
            <person name="Cui Y."/>
            <person name="Zhang H."/>
            <person name="O'Toole P.W."/>
        </authorList>
    </citation>
    <scope>NUCLEOTIDE SEQUENCE [LARGE SCALE GENOMIC DNA]</scope>
    <source>
        <strain evidence="2 3">DSM 16991</strain>
    </source>
</reference>
<keyword evidence="1" id="KW-0472">Membrane</keyword>
<dbReference type="EMBL" id="AZFW01000039">
    <property type="protein sequence ID" value="KRM27967.1"/>
    <property type="molecule type" value="Genomic_DNA"/>
</dbReference>